<proteinExistence type="predicted"/>
<dbReference type="InterPro" id="IPR029068">
    <property type="entry name" value="Glyas_Bleomycin-R_OHBP_Dase"/>
</dbReference>
<reference evidence="3" key="1">
    <citation type="journal article" date="2019" name="Int. J. Syst. Evol. Microbiol.">
        <title>The Global Catalogue of Microorganisms (GCM) 10K type strain sequencing project: providing services to taxonomists for standard genome sequencing and annotation.</title>
        <authorList>
            <consortium name="The Broad Institute Genomics Platform"/>
            <consortium name="The Broad Institute Genome Sequencing Center for Infectious Disease"/>
            <person name="Wu L."/>
            <person name="Ma J."/>
        </authorList>
    </citation>
    <scope>NUCLEOTIDE SEQUENCE [LARGE SCALE GENOMIC DNA]</scope>
    <source>
        <strain evidence="3">CGMCC 1.3685</strain>
    </source>
</reference>
<keyword evidence="3" id="KW-1185">Reference proteome</keyword>
<comment type="caution">
    <text evidence="2">The sequence shown here is derived from an EMBL/GenBank/DDBJ whole genome shotgun (WGS) entry which is preliminary data.</text>
</comment>
<dbReference type="InterPro" id="IPR004360">
    <property type="entry name" value="Glyas_Fos-R_dOase_dom"/>
</dbReference>
<dbReference type="GeneID" id="303304765"/>
<dbReference type="SUPFAM" id="SSF54593">
    <property type="entry name" value="Glyoxalase/Bleomycin resistance protein/Dihydroxybiphenyl dioxygenase"/>
    <property type="match status" value="1"/>
</dbReference>
<dbReference type="PANTHER" id="PTHR39175">
    <property type="entry name" value="FAMILY PROTEIN, PUTATIVE (AFU_ORTHOLOGUE AFUA_3G15060)-RELATED"/>
    <property type="match status" value="1"/>
</dbReference>
<gene>
    <name evidence="2" type="ORF">GCM10007173_24120</name>
</gene>
<dbReference type="EMBL" id="BMKX01000006">
    <property type="protein sequence ID" value="GGJ64336.1"/>
    <property type="molecule type" value="Genomic_DNA"/>
</dbReference>
<dbReference type="PROSITE" id="PS51819">
    <property type="entry name" value="VOC"/>
    <property type="match status" value="1"/>
</dbReference>
<name>A0ABQ2DMJ1_9MICC</name>
<accession>A0ABQ2DMJ1</accession>
<feature type="domain" description="VOC" evidence="1">
    <location>
        <begin position="2"/>
        <end position="126"/>
    </location>
</feature>
<evidence type="ECO:0000259" key="1">
    <source>
        <dbReference type="PROSITE" id="PS51819"/>
    </source>
</evidence>
<dbReference type="PANTHER" id="PTHR39175:SF1">
    <property type="entry name" value="FAMILY PROTEIN, PUTATIVE (AFU_ORTHOLOGUE AFUA_3G15060)-RELATED"/>
    <property type="match status" value="1"/>
</dbReference>
<dbReference type="InterPro" id="IPR037523">
    <property type="entry name" value="VOC_core"/>
</dbReference>
<protein>
    <submittedName>
        <fullName evidence="2">Glyoxalase</fullName>
    </submittedName>
</protein>
<dbReference type="Proteomes" id="UP000606115">
    <property type="component" value="Unassembled WGS sequence"/>
</dbReference>
<sequence length="131" mass="14732">MFLHHVQLSMGSGKETLARSFYVGALGLTEVPKPPSLQQRGGCWFRAFEGEQVVAEVHLGVDQNFVPSGKAHPAFLVKNIATLEAMARRIESGGHELSWVERHSFEGYQRFHCRDPFGNRIEILARDLNNN</sequence>
<dbReference type="Gene3D" id="3.10.180.10">
    <property type="entry name" value="2,3-Dihydroxybiphenyl 1,2-Dioxygenase, domain 1"/>
    <property type="match status" value="1"/>
</dbReference>
<organism evidence="2 3">
    <name type="scientific">Glutamicibacter ardleyensis</name>
    <dbReference type="NCBI Taxonomy" id="225894"/>
    <lineage>
        <taxon>Bacteria</taxon>
        <taxon>Bacillati</taxon>
        <taxon>Actinomycetota</taxon>
        <taxon>Actinomycetes</taxon>
        <taxon>Micrococcales</taxon>
        <taxon>Micrococcaceae</taxon>
        <taxon>Glutamicibacter</taxon>
    </lineage>
</organism>
<evidence type="ECO:0000313" key="2">
    <source>
        <dbReference type="EMBL" id="GGJ64336.1"/>
    </source>
</evidence>
<evidence type="ECO:0000313" key="3">
    <source>
        <dbReference type="Proteomes" id="UP000606115"/>
    </source>
</evidence>
<dbReference type="Pfam" id="PF00903">
    <property type="entry name" value="Glyoxalase"/>
    <property type="match status" value="1"/>
</dbReference>
<dbReference type="RefSeq" id="WP_188686149.1">
    <property type="nucleotide sequence ID" value="NZ_BMKX01000006.1"/>
</dbReference>